<accession>A0ABY3RV53</accession>
<dbReference type="EMBL" id="CP082781">
    <property type="protein sequence ID" value="UGS26591.1"/>
    <property type="molecule type" value="Genomic_DNA"/>
</dbReference>
<evidence type="ECO:0000313" key="2">
    <source>
        <dbReference type="Proteomes" id="UP001199642"/>
    </source>
</evidence>
<evidence type="ECO:0008006" key="3">
    <source>
        <dbReference type="Google" id="ProtNLM"/>
    </source>
</evidence>
<name>A0ABY3RV53_9MICO</name>
<organism evidence="1 2">
    <name type="scientific">Microbacterium resistens</name>
    <dbReference type="NCBI Taxonomy" id="156977"/>
    <lineage>
        <taxon>Bacteria</taxon>
        <taxon>Bacillati</taxon>
        <taxon>Actinomycetota</taxon>
        <taxon>Actinomycetes</taxon>
        <taxon>Micrococcales</taxon>
        <taxon>Microbacteriaceae</taxon>
        <taxon>Microbacterium</taxon>
    </lineage>
</organism>
<evidence type="ECO:0000313" key="1">
    <source>
        <dbReference type="EMBL" id="UGS26591.1"/>
    </source>
</evidence>
<protein>
    <recommendedName>
        <fullName evidence="3">HK97 gp10 family phage protein</fullName>
    </recommendedName>
</protein>
<dbReference type="Proteomes" id="UP001199642">
    <property type="component" value="Chromosome"/>
</dbReference>
<gene>
    <name evidence="1" type="ORF">K8F61_18575</name>
</gene>
<proteinExistence type="predicted"/>
<reference evidence="1 2" key="1">
    <citation type="submission" date="2023-01" db="EMBL/GenBank/DDBJ databases">
        <title>Characterization of estradiol degrading bacteria Microbacterium sp. MZT7 and reveal degrading genes through genome analysis.</title>
        <authorList>
            <person name="Hao P."/>
            <person name="Gao Y."/>
        </authorList>
    </citation>
    <scope>NUCLEOTIDE SEQUENCE [LARGE SCALE GENOMIC DNA]</scope>
    <source>
        <strain evidence="1 2">MZT7</strain>
    </source>
</reference>
<keyword evidence="2" id="KW-1185">Reference proteome</keyword>
<dbReference type="RefSeq" id="WP_231820228.1">
    <property type="nucleotide sequence ID" value="NZ_CP082781.1"/>
</dbReference>
<sequence>MAGGVYQNRGVRIEGLRELNARLRAAGDDSQDMPDLMQRIGNIVIENARVPADSGELRGTLRAGRGRTKAVVRAGYARRGAHAGVVHYGDPHRNHRAQPFLVDALRRTQPQIVSELSDGINEILHRHNLT</sequence>